<reference evidence="1 2" key="1">
    <citation type="submission" date="2018-08" db="EMBL/GenBank/DDBJ databases">
        <title>Genomic investigation of the strawberry pathogen Phytophthora fragariae indicates pathogenicity is determined by transcriptional variation in three key races.</title>
        <authorList>
            <person name="Adams T.M."/>
            <person name="Armitage A.D."/>
            <person name="Sobczyk M.K."/>
            <person name="Bates H.J."/>
            <person name="Dunwell J.M."/>
            <person name="Nellist C.F."/>
            <person name="Harrison R.J."/>
        </authorList>
    </citation>
    <scope>NUCLEOTIDE SEQUENCE [LARGE SCALE GENOMIC DNA]</scope>
    <source>
        <strain evidence="1 2">SCRP333</strain>
    </source>
</reference>
<protein>
    <submittedName>
        <fullName evidence="1">Uncharacterized protein</fullName>
    </submittedName>
</protein>
<comment type="caution">
    <text evidence="1">The sequence shown here is derived from an EMBL/GenBank/DDBJ whole genome shotgun (WGS) entry which is preliminary data.</text>
</comment>
<dbReference type="EMBL" id="QXFT01001052">
    <property type="protein sequence ID" value="KAE9330491.1"/>
    <property type="molecule type" value="Genomic_DNA"/>
</dbReference>
<sequence length="50" mass="5157">MVVISIPRGALTFPTILTLGSCQVVLATLHQGLVHVVLGDIGGSRNTTTV</sequence>
<keyword evidence="2" id="KW-1185">Reference proteome</keyword>
<evidence type="ECO:0000313" key="2">
    <source>
        <dbReference type="Proteomes" id="UP000434957"/>
    </source>
</evidence>
<dbReference type="AlphaFoldDB" id="A0A6A4F8H1"/>
<evidence type="ECO:0000313" key="1">
    <source>
        <dbReference type="EMBL" id="KAE9330491.1"/>
    </source>
</evidence>
<accession>A0A6A4F8H1</accession>
<dbReference type="Proteomes" id="UP000434957">
    <property type="component" value="Unassembled WGS sequence"/>
</dbReference>
<name>A0A6A4F8H1_9STRA</name>
<gene>
    <name evidence="1" type="ORF">PR003_g15285</name>
</gene>
<organism evidence="1 2">
    <name type="scientific">Phytophthora rubi</name>
    <dbReference type="NCBI Taxonomy" id="129364"/>
    <lineage>
        <taxon>Eukaryota</taxon>
        <taxon>Sar</taxon>
        <taxon>Stramenopiles</taxon>
        <taxon>Oomycota</taxon>
        <taxon>Peronosporomycetes</taxon>
        <taxon>Peronosporales</taxon>
        <taxon>Peronosporaceae</taxon>
        <taxon>Phytophthora</taxon>
    </lineage>
</organism>
<proteinExistence type="predicted"/>